<reference evidence="2" key="1">
    <citation type="submission" date="2022-06" db="EMBL/GenBank/DDBJ databases">
        <title>Aeoliella straminimaris, a novel planctomycete from sediments.</title>
        <authorList>
            <person name="Vitorino I.R."/>
            <person name="Lage O.M."/>
        </authorList>
    </citation>
    <scope>NUCLEOTIDE SEQUENCE</scope>
    <source>
        <strain evidence="2">ICT_H6.2</strain>
    </source>
</reference>
<dbReference type="Gene3D" id="1.10.150.80">
    <property type="entry name" value="HRDC domain"/>
    <property type="match status" value="1"/>
</dbReference>
<dbReference type="InterPro" id="IPR044876">
    <property type="entry name" value="HRDC_dom_sf"/>
</dbReference>
<dbReference type="PANTHER" id="PTHR47649:SF1">
    <property type="entry name" value="RIBONUCLEASE D"/>
    <property type="match status" value="1"/>
</dbReference>
<dbReference type="Gene3D" id="3.30.420.10">
    <property type="entry name" value="Ribonuclease H-like superfamily/Ribonuclease H"/>
    <property type="match status" value="1"/>
</dbReference>
<proteinExistence type="predicted"/>
<dbReference type="GO" id="GO:0003676">
    <property type="term" value="F:nucleic acid binding"/>
    <property type="evidence" value="ECO:0007669"/>
    <property type="project" value="InterPro"/>
</dbReference>
<keyword evidence="3" id="KW-1185">Reference proteome</keyword>
<dbReference type="InterPro" id="IPR012337">
    <property type="entry name" value="RNaseH-like_sf"/>
</dbReference>
<name>A0A9X2FGW2_9BACT</name>
<evidence type="ECO:0000259" key="1">
    <source>
        <dbReference type="PROSITE" id="PS50967"/>
    </source>
</evidence>
<organism evidence="2 3">
    <name type="scientific">Aeoliella straminimaris</name>
    <dbReference type="NCBI Taxonomy" id="2954799"/>
    <lineage>
        <taxon>Bacteria</taxon>
        <taxon>Pseudomonadati</taxon>
        <taxon>Planctomycetota</taxon>
        <taxon>Planctomycetia</taxon>
        <taxon>Pirellulales</taxon>
        <taxon>Lacipirellulaceae</taxon>
        <taxon>Aeoliella</taxon>
    </lineage>
</organism>
<dbReference type="Proteomes" id="UP001155241">
    <property type="component" value="Unassembled WGS sequence"/>
</dbReference>
<accession>A0A9X2FGW2</accession>
<feature type="domain" description="HRDC" evidence="1">
    <location>
        <begin position="210"/>
        <end position="290"/>
    </location>
</feature>
<dbReference type="GO" id="GO:0006139">
    <property type="term" value="P:nucleobase-containing compound metabolic process"/>
    <property type="evidence" value="ECO:0007669"/>
    <property type="project" value="InterPro"/>
</dbReference>
<dbReference type="InterPro" id="IPR051086">
    <property type="entry name" value="RNase_D-like"/>
</dbReference>
<dbReference type="SUPFAM" id="SSF53098">
    <property type="entry name" value="Ribonuclease H-like"/>
    <property type="match status" value="1"/>
</dbReference>
<dbReference type="CDD" id="cd06142">
    <property type="entry name" value="RNaseD_exo"/>
    <property type="match status" value="1"/>
</dbReference>
<sequence length="394" mass="44622">MDDYQRISSQEQLAELCGEIVDSDRVGFDTEFVSEDTFRPQLCLVQVVTDRCMSVVDPQEVEDLTPFWTALAEGDHLTIAHAAREEINFSLNSTGRVPANLFDTQLAAAFCTHEYPAAYASVVTRILNKKAEKGEQRTDWRRRPLTDAQINYALEDVRYLFELHERIALKVEKLGRTDWLAEETETFIDEVTAARTRQRWKRVSGIGNLAPRNLAIVRELWMWRQAEAERRDVPPRRVLRDDLIVELAKRKNAKPDKIRAVRGMNHRPVKNCIDDIANCVQRGLDASLDDIRPPRGKAMPPQLNLLGQVLVPAITSVCRKANLATSLACTATDIREMIAYQLDFGNAGKADEAPTLARGWRKTLIGSLIDDVLAGRKSIRIDDPHSEHPLDFVE</sequence>
<comment type="caution">
    <text evidence="2">The sequence shown here is derived from an EMBL/GenBank/DDBJ whole genome shotgun (WGS) entry which is preliminary data.</text>
</comment>
<dbReference type="SMART" id="SM00474">
    <property type="entry name" value="35EXOc"/>
    <property type="match status" value="1"/>
</dbReference>
<dbReference type="GO" id="GO:0000166">
    <property type="term" value="F:nucleotide binding"/>
    <property type="evidence" value="ECO:0007669"/>
    <property type="project" value="InterPro"/>
</dbReference>
<dbReference type="InterPro" id="IPR002121">
    <property type="entry name" value="HRDC_dom"/>
</dbReference>
<protein>
    <submittedName>
        <fullName evidence="2">HRDC domain-containing protein</fullName>
    </submittedName>
</protein>
<evidence type="ECO:0000313" key="3">
    <source>
        <dbReference type="Proteomes" id="UP001155241"/>
    </source>
</evidence>
<dbReference type="Pfam" id="PF01612">
    <property type="entry name" value="DNA_pol_A_exo1"/>
    <property type="match status" value="1"/>
</dbReference>
<dbReference type="RefSeq" id="WP_252856107.1">
    <property type="nucleotide sequence ID" value="NZ_JAMXLR010000095.1"/>
</dbReference>
<dbReference type="GO" id="GO:0008408">
    <property type="term" value="F:3'-5' exonuclease activity"/>
    <property type="evidence" value="ECO:0007669"/>
    <property type="project" value="InterPro"/>
</dbReference>
<dbReference type="AlphaFoldDB" id="A0A9X2FGW2"/>
<dbReference type="SMART" id="SM00341">
    <property type="entry name" value="HRDC"/>
    <property type="match status" value="1"/>
</dbReference>
<gene>
    <name evidence="2" type="ORF">NG895_29165</name>
</gene>
<dbReference type="InterPro" id="IPR002562">
    <property type="entry name" value="3'-5'_exonuclease_dom"/>
</dbReference>
<dbReference type="InterPro" id="IPR010997">
    <property type="entry name" value="HRDC-like_sf"/>
</dbReference>
<dbReference type="EMBL" id="JAMXLR010000095">
    <property type="protein sequence ID" value="MCO6047992.1"/>
    <property type="molecule type" value="Genomic_DNA"/>
</dbReference>
<dbReference type="PROSITE" id="PS50967">
    <property type="entry name" value="HRDC"/>
    <property type="match status" value="1"/>
</dbReference>
<evidence type="ECO:0000313" key="2">
    <source>
        <dbReference type="EMBL" id="MCO6047992.1"/>
    </source>
</evidence>
<dbReference type="SUPFAM" id="SSF47819">
    <property type="entry name" value="HRDC-like"/>
    <property type="match status" value="2"/>
</dbReference>
<dbReference type="PANTHER" id="PTHR47649">
    <property type="entry name" value="RIBONUCLEASE D"/>
    <property type="match status" value="1"/>
</dbReference>
<dbReference type="InterPro" id="IPR036397">
    <property type="entry name" value="RNaseH_sf"/>
</dbReference>
<dbReference type="Pfam" id="PF00570">
    <property type="entry name" value="HRDC"/>
    <property type="match status" value="1"/>
</dbReference>